<feature type="region of interest" description="Disordered" evidence="2">
    <location>
        <begin position="1"/>
        <end position="43"/>
    </location>
</feature>
<evidence type="ECO:0000256" key="2">
    <source>
        <dbReference type="SAM" id="MobiDB-lite"/>
    </source>
</evidence>
<feature type="compositionally biased region" description="Polar residues" evidence="2">
    <location>
        <begin position="708"/>
        <end position="724"/>
    </location>
</feature>
<feature type="region of interest" description="Disordered" evidence="2">
    <location>
        <begin position="694"/>
        <end position="729"/>
    </location>
</feature>
<feature type="region of interest" description="Disordered" evidence="2">
    <location>
        <begin position="478"/>
        <end position="505"/>
    </location>
</feature>
<feature type="compositionally biased region" description="Polar residues" evidence="2">
    <location>
        <begin position="108"/>
        <end position="117"/>
    </location>
</feature>
<keyword evidence="1" id="KW-0175">Coiled coil</keyword>
<feature type="region of interest" description="Disordered" evidence="2">
    <location>
        <begin position="286"/>
        <end position="336"/>
    </location>
</feature>
<feature type="compositionally biased region" description="Low complexity" evidence="2">
    <location>
        <begin position="85"/>
        <end position="107"/>
    </location>
</feature>
<evidence type="ECO:0000313" key="4">
    <source>
        <dbReference type="Proteomes" id="UP000663864"/>
    </source>
</evidence>
<organism evidence="3 4">
    <name type="scientific">Rotaria sordida</name>
    <dbReference type="NCBI Taxonomy" id="392033"/>
    <lineage>
        <taxon>Eukaryota</taxon>
        <taxon>Metazoa</taxon>
        <taxon>Spiralia</taxon>
        <taxon>Gnathifera</taxon>
        <taxon>Rotifera</taxon>
        <taxon>Eurotatoria</taxon>
        <taxon>Bdelloidea</taxon>
        <taxon>Philodinida</taxon>
        <taxon>Philodinidae</taxon>
        <taxon>Rotaria</taxon>
    </lineage>
</organism>
<name>A0A815BS78_9BILA</name>
<evidence type="ECO:0000256" key="1">
    <source>
        <dbReference type="SAM" id="Coils"/>
    </source>
</evidence>
<feature type="compositionally biased region" description="Polar residues" evidence="2">
    <location>
        <begin position="9"/>
        <end position="19"/>
    </location>
</feature>
<comment type="caution">
    <text evidence="3">The sequence shown here is derived from an EMBL/GenBank/DDBJ whole genome shotgun (WGS) entry which is preliminary data.</text>
</comment>
<dbReference type="Proteomes" id="UP000663864">
    <property type="component" value="Unassembled WGS sequence"/>
</dbReference>
<proteinExistence type="predicted"/>
<sequence length="938" mass="103242">MLSGLHSLPKNSSFDGTTHSRLRKNSKTSSEEESSQKLTKMLNGKLNKQERFVSEYDNILKRRSQLESAHDIFIQRLLREATSTRRQQQQQRQQQRQQQQQQQQQQRLSTTSSNNSYDADRVFQDENNDWLFEKILQKFEDIRSKRPHEPIRSQSHDVVYGVERIVERRYYVKKPKAVSKRNQITSTDDFKEYERKIRQLSGESSVTEATTVTTETSYSQCSSSTPTYVESLRNQSVLLRDEISELKDEIQQLQTSQKEFFEQLKLQSQSSINSTTAAQNLVRQNVVPSKPSSEKKPLFVNVPLPSTNGQRSRSVSTESIMTSSRETTPNSELTLESTSKPILSSLNTTVTPALTISEFIATKNSSIPPIPPLNARVNSKTSLAKSASSISEFIVTKNPSIVSPVPVNVYIGSKPPSVPSSMTTYTGSKLPSIASTPPVNTRISSKSSSIASTPRISEFIEPKNAAFASTSTMNEYVSSKPPSVPSTTPVNARVSSRPSSTASTPRISEFIETKNPAFASTSIANEYVSSKSPSVPSTTPINTRVSSRPSSTASTPRISEFIETKNSAFASTSTVDEYISSKFSSIAPTPPPTSTYADLTLTSIAPISPVNSYVDTKSSSMVSIGKGYVSSKSPSIPPTPSPPTSSYVDLRLTPIAPIAPIALVNSYVDTKSPSFVSTGKGYVSSKSSLVPPRSPLNTYVDSKPPSELPTSRLNTYVDSKTSSAPPAIEDITRDSPLMESMSSVFVPIESTELQTSSLILASPVSYTSISLDQTPVYENELAHRRTLSPRSQIVASSAQINDTPNSSVGWSSPELNHSDQENLSEVPMTTLQHNDLNALVQYSSQLESSGFPPLITHVIPNPNTSSTFWEAVDEFIENYKSTTTDRESPPIRRAIDGSHRYILNDSTTKQLDKYNLEIKPQEDFESSAPLLMPPLDNS</sequence>
<feature type="region of interest" description="Disordered" evidence="2">
    <location>
        <begin position="84"/>
        <end position="119"/>
    </location>
</feature>
<dbReference type="AlphaFoldDB" id="A0A815BS78"/>
<accession>A0A815BS78</accession>
<feature type="compositionally biased region" description="Polar residues" evidence="2">
    <location>
        <begin position="304"/>
        <end position="336"/>
    </location>
</feature>
<feature type="region of interest" description="Disordered" evidence="2">
    <location>
        <begin position="529"/>
        <end position="556"/>
    </location>
</feature>
<gene>
    <name evidence="3" type="ORF">ZHD862_LOCUS26422</name>
</gene>
<feature type="coiled-coil region" evidence="1">
    <location>
        <begin position="229"/>
        <end position="263"/>
    </location>
</feature>
<reference evidence="3" key="1">
    <citation type="submission" date="2021-02" db="EMBL/GenBank/DDBJ databases">
        <authorList>
            <person name="Nowell W R."/>
        </authorList>
    </citation>
    <scope>NUCLEOTIDE SEQUENCE</scope>
</reference>
<feature type="region of interest" description="Disordered" evidence="2">
    <location>
        <begin position="790"/>
        <end position="819"/>
    </location>
</feature>
<protein>
    <submittedName>
        <fullName evidence="3">Uncharacterized protein</fullName>
    </submittedName>
</protein>
<dbReference type="EMBL" id="CAJNOT010001983">
    <property type="protein sequence ID" value="CAF1271174.1"/>
    <property type="molecule type" value="Genomic_DNA"/>
</dbReference>
<evidence type="ECO:0000313" key="3">
    <source>
        <dbReference type="EMBL" id="CAF1271174.1"/>
    </source>
</evidence>